<keyword evidence="3" id="KW-1185">Reference proteome</keyword>
<dbReference type="PANTHER" id="PTHR43481:SF4">
    <property type="entry name" value="GLYCEROL-1-PHOSPHATE PHOSPHOHYDROLASE 1-RELATED"/>
    <property type="match status" value="1"/>
</dbReference>
<dbReference type="Proteomes" id="UP000676194">
    <property type="component" value="Chromosome"/>
</dbReference>
<dbReference type="SUPFAM" id="SSF56784">
    <property type="entry name" value="HAD-like"/>
    <property type="match status" value="1"/>
</dbReference>
<accession>A0A8E6BAU4</accession>
<evidence type="ECO:0000313" key="2">
    <source>
        <dbReference type="EMBL" id="QVL34936.1"/>
    </source>
</evidence>
<reference evidence="2" key="1">
    <citation type="submission" date="2021-05" db="EMBL/GenBank/DDBJ databases">
        <title>Complete genome sequence of the cellulolytic planctomycete Telmatocola sphagniphila SP2T and characterization of the first cellulase from planctomycetes.</title>
        <authorList>
            <person name="Rakitin A.L."/>
            <person name="Beletsky A.V."/>
            <person name="Naumoff D.G."/>
            <person name="Kulichevskaya I.S."/>
            <person name="Mardanov A.V."/>
            <person name="Ravin N.V."/>
            <person name="Dedysh S.N."/>
        </authorList>
    </citation>
    <scope>NUCLEOTIDE SEQUENCE</scope>
    <source>
        <strain evidence="2">SP2T</strain>
    </source>
</reference>
<dbReference type="Gene3D" id="3.40.50.1000">
    <property type="entry name" value="HAD superfamily/HAD-like"/>
    <property type="match status" value="1"/>
</dbReference>
<dbReference type="NCBIfam" id="TIGR02009">
    <property type="entry name" value="PGMB-YQAB-SF"/>
    <property type="match status" value="1"/>
</dbReference>
<proteinExistence type="inferred from homology"/>
<dbReference type="GO" id="GO:0050308">
    <property type="term" value="F:sugar-phosphatase activity"/>
    <property type="evidence" value="ECO:0007669"/>
    <property type="project" value="TreeGrafter"/>
</dbReference>
<protein>
    <submittedName>
        <fullName evidence="2">HAD family phosphatase</fullName>
    </submittedName>
</protein>
<dbReference type="InterPro" id="IPR041492">
    <property type="entry name" value="HAD_2"/>
</dbReference>
<dbReference type="InterPro" id="IPR036412">
    <property type="entry name" value="HAD-like_sf"/>
</dbReference>
<name>A0A8E6BAU4_9BACT</name>
<dbReference type="InterPro" id="IPR023214">
    <property type="entry name" value="HAD_sf"/>
</dbReference>
<dbReference type="SFLD" id="SFLDS00003">
    <property type="entry name" value="Haloacid_Dehalogenase"/>
    <property type="match status" value="1"/>
</dbReference>
<dbReference type="PANTHER" id="PTHR43481">
    <property type="entry name" value="FRUCTOSE-1-PHOSPHATE PHOSPHATASE"/>
    <property type="match status" value="1"/>
</dbReference>
<dbReference type="InterPro" id="IPR010976">
    <property type="entry name" value="B-phosphoglucomutase_hydrolase"/>
</dbReference>
<gene>
    <name evidence="2" type="ORF">KIH39_16850</name>
</gene>
<dbReference type="KEGG" id="tsph:KIH39_16850"/>
<dbReference type="NCBIfam" id="TIGR01509">
    <property type="entry name" value="HAD-SF-IA-v3"/>
    <property type="match status" value="1"/>
</dbReference>
<dbReference type="SFLD" id="SFLDG01135">
    <property type="entry name" value="C1.5.6:_HAD__Beta-PGM__Phospha"/>
    <property type="match status" value="1"/>
</dbReference>
<dbReference type="SFLD" id="SFLDG01129">
    <property type="entry name" value="C1.5:_HAD__Beta-PGM__Phosphata"/>
    <property type="match status" value="1"/>
</dbReference>
<dbReference type="AlphaFoldDB" id="A0A8E6BAU4"/>
<dbReference type="InterPro" id="IPR006439">
    <property type="entry name" value="HAD-SF_hydro_IA"/>
</dbReference>
<evidence type="ECO:0000313" key="3">
    <source>
        <dbReference type="Proteomes" id="UP000676194"/>
    </source>
</evidence>
<dbReference type="EMBL" id="CP074694">
    <property type="protein sequence ID" value="QVL34936.1"/>
    <property type="molecule type" value="Genomic_DNA"/>
</dbReference>
<dbReference type="InterPro" id="IPR051806">
    <property type="entry name" value="HAD-like_SPP"/>
</dbReference>
<sequence length="222" mass="24927">MSQKFAALWDVDGTLVDTGEMHFRAWRKMSQELGVDFTREHFRATFGRRNPEIIRFIYGDHISETESQRIANTKERYYMDEARQGVQLLPGVRTLLEQLQRADFKQAIGSSAPRANLELILDLTDSRIFFETVVAMEDTSRGKPDPEVFLTGASRLGITPSQCVVFEDAVAGVQAAKAAGMKCVAVTFVGHHGEEKLLEAGADRCVNRLDELTADDVRKLFK</sequence>
<evidence type="ECO:0000256" key="1">
    <source>
        <dbReference type="ARBA" id="ARBA00006171"/>
    </source>
</evidence>
<dbReference type="InterPro" id="IPR023198">
    <property type="entry name" value="PGP-like_dom2"/>
</dbReference>
<dbReference type="Gene3D" id="1.10.150.240">
    <property type="entry name" value="Putative phosphatase, domain 2"/>
    <property type="match status" value="1"/>
</dbReference>
<organism evidence="2 3">
    <name type="scientific">Telmatocola sphagniphila</name>
    <dbReference type="NCBI Taxonomy" id="1123043"/>
    <lineage>
        <taxon>Bacteria</taxon>
        <taxon>Pseudomonadati</taxon>
        <taxon>Planctomycetota</taxon>
        <taxon>Planctomycetia</taxon>
        <taxon>Gemmatales</taxon>
        <taxon>Gemmataceae</taxon>
    </lineage>
</organism>
<dbReference type="Pfam" id="PF13419">
    <property type="entry name" value="HAD_2"/>
    <property type="match status" value="1"/>
</dbReference>
<comment type="similarity">
    <text evidence="1">Belongs to the HAD-like hydrolase superfamily. CbbY/CbbZ/Gph/YieH family.</text>
</comment>